<dbReference type="EMBL" id="CAADJD010000018">
    <property type="protein sequence ID" value="VFS63007.1"/>
    <property type="molecule type" value="Genomic_DNA"/>
</dbReference>
<name>A0A485AN25_KLUCR</name>
<evidence type="ECO:0000313" key="1">
    <source>
        <dbReference type="EMBL" id="VFS63007.1"/>
    </source>
</evidence>
<sequence length="48" mass="5670">MLMGLVTVALIHHWCFETSMVISFSGSDEFLLKERRYQYKSVVKDYIP</sequence>
<evidence type="ECO:0000313" key="2">
    <source>
        <dbReference type="Proteomes" id="UP000401081"/>
    </source>
</evidence>
<keyword evidence="2" id="KW-1185">Reference proteome</keyword>
<proteinExistence type="predicted"/>
<accession>A0A485AN25</accession>
<dbReference type="Proteomes" id="UP000401081">
    <property type="component" value="Unassembled WGS sequence"/>
</dbReference>
<dbReference type="AlphaFoldDB" id="A0A485AN25"/>
<gene>
    <name evidence="1" type="ORF">NCTC12993_02421</name>
</gene>
<reference evidence="1 2" key="1">
    <citation type="submission" date="2019-03" db="EMBL/GenBank/DDBJ databases">
        <authorList>
            <consortium name="Pathogen Informatics"/>
        </authorList>
    </citation>
    <scope>NUCLEOTIDE SEQUENCE [LARGE SCALE GENOMIC DNA]</scope>
    <source>
        <strain evidence="1 2">NCTC12993</strain>
    </source>
</reference>
<organism evidence="1 2">
    <name type="scientific">Kluyvera cryocrescens</name>
    <name type="common">Kluyvera citrophila</name>
    <dbReference type="NCBI Taxonomy" id="580"/>
    <lineage>
        <taxon>Bacteria</taxon>
        <taxon>Pseudomonadati</taxon>
        <taxon>Pseudomonadota</taxon>
        <taxon>Gammaproteobacteria</taxon>
        <taxon>Enterobacterales</taxon>
        <taxon>Enterobacteriaceae</taxon>
        <taxon>Kluyvera</taxon>
    </lineage>
</organism>
<protein>
    <submittedName>
        <fullName evidence="1">Uncharacterized protein</fullName>
    </submittedName>
</protein>